<dbReference type="PANTHER" id="PTHR15481:SF0">
    <property type="entry name" value="LD23870P-RELATED"/>
    <property type="match status" value="1"/>
</dbReference>
<dbReference type="GO" id="GO:0003723">
    <property type="term" value="F:RNA binding"/>
    <property type="evidence" value="ECO:0007669"/>
    <property type="project" value="UniProtKB-UniRule"/>
</dbReference>
<accession>A0A8H7ERJ3</accession>
<dbReference type="SUPFAM" id="SSF54928">
    <property type="entry name" value="RNA-binding domain, RBD"/>
    <property type="match status" value="1"/>
</dbReference>
<feature type="compositionally biased region" description="Low complexity" evidence="3">
    <location>
        <begin position="44"/>
        <end position="57"/>
    </location>
</feature>
<feature type="region of interest" description="Disordered" evidence="3">
    <location>
        <begin position="28"/>
        <end position="78"/>
    </location>
</feature>
<keyword evidence="1 2" id="KW-0694">RNA-binding</keyword>
<name>A0A8H7ERJ3_9FUNG</name>
<dbReference type="GO" id="GO:0061574">
    <property type="term" value="C:ASAP complex"/>
    <property type="evidence" value="ECO:0007669"/>
    <property type="project" value="TreeGrafter"/>
</dbReference>
<dbReference type="GO" id="GO:0005737">
    <property type="term" value="C:cytoplasm"/>
    <property type="evidence" value="ECO:0007669"/>
    <property type="project" value="TreeGrafter"/>
</dbReference>
<evidence type="ECO:0000256" key="3">
    <source>
        <dbReference type="SAM" id="MobiDB-lite"/>
    </source>
</evidence>
<evidence type="ECO:0000313" key="6">
    <source>
        <dbReference type="Proteomes" id="UP000605846"/>
    </source>
</evidence>
<dbReference type="PROSITE" id="PS50102">
    <property type="entry name" value="RRM"/>
    <property type="match status" value="1"/>
</dbReference>
<dbReference type="GO" id="GO:0005654">
    <property type="term" value="C:nucleoplasm"/>
    <property type="evidence" value="ECO:0007669"/>
    <property type="project" value="TreeGrafter"/>
</dbReference>
<dbReference type="EMBL" id="JABAYA010000043">
    <property type="protein sequence ID" value="KAF7728135.1"/>
    <property type="molecule type" value="Genomic_DNA"/>
</dbReference>
<dbReference type="InterPro" id="IPR012677">
    <property type="entry name" value="Nucleotide-bd_a/b_plait_sf"/>
</dbReference>
<dbReference type="GO" id="GO:0000398">
    <property type="term" value="P:mRNA splicing, via spliceosome"/>
    <property type="evidence" value="ECO:0007669"/>
    <property type="project" value="TreeGrafter"/>
</dbReference>
<evidence type="ECO:0000256" key="2">
    <source>
        <dbReference type="PROSITE-ProRule" id="PRU00176"/>
    </source>
</evidence>
<organism evidence="5 6">
    <name type="scientific">Apophysomyces ossiformis</name>
    <dbReference type="NCBI Taxonomy" id="679940"/>
    <lineage>
        <taxon>Eukaryota</taxon>
        <taxon>Fungi</taxon>
        <taxon>Fungi incertae sedis</taxon>
        <taxon>Mucoromycota</taxon>
        <taxon>Mucoromycotina</taxon>
        <taxon>Mucoromycetes</taxon>
        <taxon>Mucorales</taxon>
        <taxon>Mucorineae</taxon>
        <taxon>Mucoraceae</taxon>
        <taxon>Apophysomyces</taxon>
    </lineage>
</organism>
<feature type="domain" description="RRM" evidence="4">
    <location>
        <begin position="81"/>
        <end position="149"/>
    </location>
</feature>
<protein>
    <recommendedName>
        <fullName evidence="4">RRM domain-containing protein</fullName>
    </recommendedName>
</protein>
<evidence type="ECO:0000259" key="4">
    <source>
        <dbReference type="PROSITE" id="PS50102"/>
    </source>
</evidence>
<gene>
    <name evidence="5" type="ORF">EC973_006650</name>
</gene>
<evidence type="ECO:0000313" key="5">
    <source>
        <dbReference type="EMBL" id="KAF7728135.1"/>
    </source>
</evidence>
<dbReference type="OrthoDB" id="252020at2759"/>
<dbReference type="PANTHER" id="PTHR15481">
    <property type="entry name" value="RIBONUCLEIC ACID BINDING PROTEIN S1"/>
    <property type="match status" value="1"/>
</dbReference>
<dbReference type="Pfam" id="PF00076">
    <property type="entry name" value="RRM_1"/>
    <property type="match status" value="1"/>
</dbReference>
<dbReference type="AlphaFoldDB" id="A0A8H7ERJ3"/>
<reference evidence="5" key="1">
    <citation type="submission" date="2020-01" db="EMBL/GenBank/DDBJ databases">
        <title>Genome Sequencing of Three Apophysomyces-Like Fungal Strains Confirms a Novel Fungal Genus in the Mucoromycota with divergent Burkholderia-like Endosymbiotic Bacteria.</title>
        <authorList>
            <person name="Stajich J.E."/>
            <person name="Macias A.M."/>
            <person name="Carter-House D."/>
            <person name="Lovett B."/>
            <person name="Kasson L.R."/>
            <person name="Berry K."/>
            <person name="Grigoriev I."/>
            <person name="Chang Y."/>
            <person name="Spatafora J."/>
            <person name="Kasson M.T."/>
        </authorList>
    </citation>
    <scope>NUCLEOTIDE SEQUENCE</scope>
    <source>
        <strain evidence="5">NRRL A-21654</strain>
    </source>
</reference>
<evidence type="ECO:0000256" key="1">
    <source>
        <dbReference type="ARBA" id="ARBA00022884"/>
    </source>
</evidence>
<sequence length="268" mass="29801">MLRACLGPLCEIQSLILAHKHFVPPAVSAIPRSRSPSPPRRRLSSYSRSRSASYSSRSRSRSPRPGRTSHRGRSPSPALRNVVLVENLTRHVSAAHIKEIFSQFGTIRDVDLPTKPAVNLHGGKAYVEYDSKEAADNAILHMDGLQRRIVDVVARLLDVVKEEILILDPEDVIPDQDHRLDAAEENVVHTHAAVHQQHVATEDDFPTRAADHRTIPEVEAEATTVFRVAGACRPFTVAVADPSINSNQIKSYLVTVTMYVMDSYFYVC</sequence>
<dbReference type="Gene3D" id="3.30.70.330">
    <property type="match status" value="1"/>
</dbReference>
<dbReference type="InterPro" id="IPR035979">
    <property type="entry name" value="RBD_domain_sf"/>
</dbReference>
<dbReference type="Proteomes" id="UP000605846">
    <property type="component" value="Unassembled WGS sequence"/>
</dbReference>
<keyword evidence="6" id="KW-1185">Reference proteome</keyword>
<dbReference type="InterPro" id="IPR000504">
    <property type="entry name" value="RRM_dom"/>
</dbReference>
<feature type="compositionally biased region" description="Basic residues" evidence="3">
    <location>
        <begin position="58"/>
        <end position="73"/>
    </location>
</feature>
<proteinExistence type="predicted"/>
<dbReference type="SMART" id="SM00360">
    <property type="entry name" value="RRM"/>
    <property type="match status" value="1"/>
</dbReference>
<comment type="caution">
    <text evidence="5">The sequence shown here is derived from an EMBL/GenBank/DDBJ whole genome shotgun (WGS) entry which is preliminary data.</text>
</comment>